<protein>
    <submittedName>
        <fullName evidence="1">L-2-amino-thiazoline-4-carboxylic acid hydrolase</fullName>
    </submittedName>
</protein>
<gene>
    <name evidence="1" type="ORF">OCV77_10210</name>
</gene>
<reference evidence="1 2" key="1">
    <citation type="journal article" date="2021" name="ISME Commun">
        <title>Automated analysis of genomic sequences facilitates high-throughput and comprehensive description of bacteria.</title>
        <authorList>
            <person name="Hitch T.C.A."/>
        </authorList>
    </citation>
    <scope>NUCLEOTIDE SEQUENCE [LARGE SCALE GENOMIC DNA]</scope>
    <source>
        <strain evidence="1 2">Sanger_18</strain>
    </source>
</reference>
<evidence type="ECO:0000313" key="1">
    <source>
        <dbReference type="EMBL" id="MCU6744866.1"/>
    </source>
</evidence>
<sequence length="214" mass="25442">MMKYKGGYFRLLTWLVKKPMYRKYGKEKTRKWIRESNAVYRKMLEESDDIGSDNPMAGNTYMGYVFMAIWKAADGEIKVEDFKKVTQEMMDRPLVKIIKGGNDMNRKEDVEKMSNMLHAADAWQKAHPEYAEKSWDFHFDETKHKDGFYYYFTRCPMETYAREHGFMEVLPVCCDLDYCTAKLRHARLIRDKTLADGCDMCEYWFVGDQVKNPQ</sequence>
<proteinExistence type="predicted"/>
<evidence type="ECO:0000313" key="2">
    <source>
        <dbReference type="Proteomes" id="UP001652432"/>
    </source>
</evidence>
<dbReference type="InterPro" id="IPR026002">
    <property type="entry name" value="ATC_hydrolase-like"/>
</dbReference>
<dbReference type="RefSeq" id="WP_262574980.1">
    <property type="nucleotide sequence ID" value="NZ_JAOQKJ010000007.1"/>
</dbReference>
<keyword evidence="1" id="KW-0378">Hydrolase</keyword>
<dbReference type="Pfam" id="PF14196">
    <property type="entry name" value="ATC_hydrolase"/>
    <property type="match status" value="1"/>
</dbReference>
<dbReference type="GO" id="GO:0016787">
    <property type="term" value="F:hydrolase activity"/>
    <property type="evidence" value="ECO:0007669"/>
    <property type="project" value="UniProtKB-KW"/>
</dbReference>
<accession>A0ABT2T4R5</accession>
<organism evidence="1 2">
    <name type="scientific">Suilimivivens aceti</name>
    <dbReference type="NCBI Taxonomy" id="2981774"/>
    <lineage>
        <taxon>Bacteria</taxon>
        <taxon>Bacillati</taxon>
        <taxon>Bacillota</taxon>
        <taxon>Clostridia</taxon>
        <taxon>Lachnospirales</taxon>
        <taxon>Lachnospiraceae</taxon>
        <taxon>Suilimivivens</taxon>
    </lineage>
</organism>
<name>A0ABT2T4R5_9FIRM</name>
<dbReference type="Proteomes" id="UP001652432">
    <property type="component" value="Unassembled WGS sequence"/>
</dbReference>
<keyword evidence="2" id="KW-1185">Reference proteome</keyword>
<dbReference type="EMBL" id="JAOQKJ010000007">
    <property type="protein sequence ID" value="MCU6744866.1"/>
    <property type="molecule type" value="Genomic_DNA"/>
</dbReference>
<comment type="caution">
    <text evidence="1">The sequence shown here is derived from an EMBL/GenBank/DDBJ whole genome shotgun (WGS) entry which is preliminary data.</text>
</comment>